<feature type="non-terminal residue" evidence="1">
    <location>
        <position position="1"/>
    </location>
</feature>
<proteinExistence type="predicted"/>
<evidence type="ECO:0000313" key="2">
    <source>
        <dbReference type="Proteomes" id="UP000789860"/>
    </source>
</evidence>
<evidence type="ECO:0000313" key="1">
    <source>
        <dbReference type="EMBL" id="CAG8722901.1"/>
    </source>
</evidence>
<protein>
    <submittedName>
        <fullName evidence="1">851_t:CDS:1</fullName>
    </submittedName>
</protein>
<name>A0ACA9PVS8_9GLOM</name>
<accession>A0ACA9PVS8</accession>
<gene>
    <name evidence="1" type="ORF">SCALOS_LOCUS11327</name>
</gene>
<comment type="caution">
    <text evidence="1">The sequence shown here is derived from an EMBL/GenBank/DDBJ whole genome shotgun (WGS) entry which is preliminary data.</text>
</comment>
<reference evidence="1" key="1">
    <citation type="submission" date="2021-06" db="EMBL/GenBank/DDBJ databases">
        <authorList>
            <person name="Kallberg Y."/>
            <person name="Tangrot J."/>
            <person name="Rosling A."/>
        </authorList>
    </citation>
    <scope>NUCLEOTIDE SEQUENCE</scope>
    <source>
        <strain evidence="1">AU212A</strain>
    </source>
</reference>
<feature type="non-terminal residue" evidence="1">
    <location>
        <position position="41"/>
    </location>
</feature>
<keyword evidence="2" id="KW-1185">Reference proteome</keyword>
<organism evidence="1 2">
    <name type="scientific">Scutellospora calospora</name>
    <dbReference type="NCBI Taxonomy" id="85575"/>
    <lineage>
        <taxon>Eukaryota</taxon>
        <taxon>Fungi</taxon>
        <taxon>Fungi incertae sedis</taxon>
        <taxon>Mucoromycota</taxon>
        <taxon>Glomeromycotina</taxon>
        <taxon>Glomeromycetes</taxon>
        <taxon>Diversisporales</taxon>
        <taxon>Gigasporaceae</taxon>
        <taxon>Scutellospora</taxon>
    </lineage>
</organism>
<sequence length="41" mass="4863">SAYKRDRKLDSIEASRDIRDVKISIIDIDKAIIYRVVKDRK</sequence>
<dbReference type="Proteomes" id="UP000789860">
    <property type="component" value="Unassembled WGS sequence"/>
</dbReference>
<dbReference type="EMBL" id="CAJVPM010048344">
    <property type="protein sequence ID" value="CAG8722901.1"/>
    <property type="molecule type" value="Genomic_DNA"/>
</dbReference>